<evidence type="ECO:0000256" key="4">
    <source>
        <dbReference type="ARBA" id="ARBA00023125"/>
    </source>
</evidence>
<gene>
    <name evidence="10" type="ORF">SMGD1_0019</name>
</gene>
<evidence type="ECO:0000259" key="9">
    <source>
        <dbReference type="PROSITE" id="PS51755"/>
    </source>
</evidence>
<evidence type="ECO:0000256" key="1">
    <source>
        <dbReference type="ARBA" id="ARBA00022553"/>
    </source>
</evidence>
<comment type="caution">
    <text evidence="10">The sequence shown here is derived from an EMBL/GenBank/DDBJ whole genome shotgun (WGS) entry which is preliminary data.</text>
</comment>
<sequence length="224" mass="25992">MNIAIVEDEAITALFLKDTFEEFGHNILCMYDNSAEMLEFLNKNRNIDLIFMDIQINGKLDGIDLAYEISIKYPKISIVFITSFKDDETIDRAKIVSPLGYIIKPVVESDLNAILMVVESFKRNRQVVDNNIVEIGPYIYEKESKTVREADEIIYLSKNETIFLAYLIENKNSYISHEQLIMKIWNGESNREVSLRELIYRLRKKMPDLHIKNVPKIGYILAAS</sequence>
<evidence type="ECO:0000256" key="6">
    <source>
        <dbReference type="PROSITE-ProRule" id="PRU00169"/>
    </source>
</evidence>
<keyword evidence="3" id="KW-0805">Transcription regulation</keyword>
<organism evidence="10 11">
    <name type="scientific">Sulfurimonas gotlandica (strain DSM 19862 / JCM 16533 / GD1)</name>
    <dbReference type="NCBI Taxonomy" id="929558"/>
    <lineage>
        <taxon>Bacteria</taxon>
        <taxon>Pseudomonadati</taxon>
        <taxon>Campylobacterota</taxon>
        <taxon>Epsilonproteobacteria</taxon>
        <taxon>Campylobacterales</taxon>
        <taxon>Sulfurimonadaceae</taxon>
        <taxon>Sulfurimonas</taxon>
    </lineage>
</organism>
<dbReference type="GO" id="GO:0000976">
    <property type="term" value="F:transcription cis-regulatory region binding"/>
    <property type="evidence" value="ECO:0007669"/>
    <property type="project" value="TreeGrafter"/>
</dbReference>
<dbReference type="EMBL" id="AFRZ01000001">
    <property type="protein sequence ID" value="EHP28546.1"/>
    <property type="molecule type" value="Genomic_DNA"/>
</dbReference>
<evidence type="ECO:0000256" key="3">
    <source>
        <dbReference type="ARBA" id="ARBA00023015"/>
    </source>
</evidence>
<accession>B6BL93</accession>
<proteinExistence type="predicted"/>
<dbReference type="Pfam" id="PF00486">
    <property type="entry name" value="Trans_reg_C"/>
    <property type="match status" value="1"/>
</dbReference>
<keyword evidence="11" id="KW-1185">Reference proteome</keyword>
<dbReference type="Proteomes" id="UP000006431">
    <property type="component" value="Unassembled WGS sequence"/>
</dbReference>
<dbReference type="Pfam" id="PF00072">
    <property type="entry name" value="Response_reg"/>
    <property type="match status" value="1"/>
</dbReference>
<evidence type="ECO:0000313" key="11">
    <source>
        <dbReference type="Proteomes" id="UP000006431"/>
    </source>
</evidence>
<dbReference type="GO" id="GO:0005829">
    <property type="term" value="C:cytosol"/>
    <property type="evidence" value="ECO:0007669"/>
    <property type="project" value="TreeGrafter"/>
</dbReference>
<evidence type="ECO:0000256" key="7">
    <source>
        <dbReference type="PROSITE-ProRule" id="PRU01091"/>
    </source>
</evidence>
<dbReference type="RefSeq" id="WP_008338302.1">
    <property type="nucleotide sequence ID" value="NZ_AFRZ01000001.1"/>
</dbReference>
<keyword evidence="5" id="KW-0804">Transcription</keyword>
<dbReference type="Gene3D" id="1.10.10.10">
    <property type="entry name" value="Winged helix-like DNA-binding domain superfamily/Winged helix DNA-binding domain"/>
    <property type="match status" value="1"/>
</dbReference>
<dbReference type="InterPro" id="IPR036388">
    <property type="entry name" value="WH-like_DNA-bd_sf"/>
</dbReference>
<dbReference type="SMART" id="SM00448">
    <property type="entry name" value="REC"/>
    <property type="match status" value="1"/>
</dbReference>
<dbReference type="GO" id="GO:0006355">
    <property type="term" value="P:regulation of DNA-templated transcription"/>
    <property type="evidence" value="ECO:0007669"/>
    <property type="project" value="InterPro"/>
</dbReference>
<dbReference type="STRING" id="929558.SMGD1_0019"/>
<feature type="domain" description="OmpR/PhoB-type" evidence="9">
    <location>
        <begin position="130"/>
        <end position="223"/>
    </location>
</feature>
<evidence type="ECO:0000256" key="5">
    <source>
        <dbReference type="ARBA" id="ARBA00023163"/>
    </source>
</evidence>
<dbReference type="eggNOG" id="COG0745">
    <property type="taxonomic scope" value="Bacteria"/>
</dbReference>
<dbReference type="Gene3D" id="3.40.50.2300">
    <property type="match status" value="1"/>
</dbReference>
<dbReference type="PROSITE" id="PS50110">
    <property type="entry name" value="RESPONSE_REGULATORY"/>
    <property type="match status" value="1"/>
</dbReference>
<dbReference type="InterPro" id="IPR001789">
    <property type="entry name" value="Sig_transdc_resp-reg_receiver"/>
</dbReference>
<dbReference type="CDD" id="cd00383">
    <property type="entry name" value="trans_reg_C"/>
    <property type="match status" value="1"/>
</dbReference>
<dbReference type="AlphaFoldDB" id="B6BL93"/>
<dbReference type="SUPFAM" id="SSF52172">
    <property type="entry name" value="CheY-like"/>
    <property type="match status" value="1"/>
</dbReference>
<dbReference type="SMART" id="SM00862">
    <property type="entry name" value="Trans_reg_C"/>
    <property type="match status" value="1"/>
</dbReference>
<dbReference type="PROSITE" id="PS51755">
    <property type="entry name" value="OMPR_PHOB"/>
    <property type="match status" value="1"/>
</dbReference>
<keyword evidence="4 7" id="KW-0238">DNA-binding</keyword>
<feature type="DNA-binding region" description="OmpR/PhoB-type" evidence="7">
    <location>
        <begin position="130"/>
        <end position="223"/>
    </location>
</feature>
<protein>
    <submittedName>
        <fullName evidence="10">Signal transduction response regulator</fullName>
    </submittedName>
</protein>
<name>B6BL93_SULGG</name>
<keyword evidence="1 6" id="KW-0597">Phosphoprotein</keyword>
<accession>H1FRJ3</accession>
<dbReference type="PANTHER" id="PTHR48111:SF1">
    <property type="entry name" value="TWO-COMPONENT RESPONSE REGULATOR ORR33"/>
    <property type="match status" value="1"/>
</dbReference>
<dbReference type="PATRIC" id="fig|929558.5.peg.18"/>
<dbReference type="HOGENOM" id="CLU_000445_30_3_7"/>
<feature type="domain" description="Response regulatory" evidence="8">
    <location>
        <begin position="2"/>
        <end position="119"/>
    </location>
</feature>
<dbReference type="InterPro" id="IPR011006">
    <property type="entry name" value="CheY-like_superfamily"/>
</dbReference>
<evidence type="ECO:0000313" key="10">
    <source>
        <dbReference type="EMBL" id="EHP28546.1"/>
    </source>
</evidence>
<dbReference type="PANTHER" id="PTHR48111">
    <property type="entry name" value="REGULATOR OF RPOS"/>
    <property type="match status" value="1"/>
</dbReference>
<evidence type="ECO:0000259" key="8">
    <source>
        <dbReference type="PROSITE" id="PS50110"/>
    </source>
</evidence>
<keyword evidence="2" id="KW-0902">Two-component regulatory system</keyword>
<reference evidence="10 11" key="1">
    <citation type="journal article" date="2012" name="Proc. Natl. Acad. Sci. U.S.A.">
        <title>Genome and physiology of a model Epsilonproteobacterium responsible for sulfide detoxification in marine oxygen depletion zones.</title>
        <authorList>
            <person name="Grote J."/>
            <person name="Schott T."/>
            <person name="Bruckner C.G."/>
            <person name="Glockner F.O."/>
            <person name="Jost G."/>
            <person name="Teeling H."/>
            <person name="Labrenz M."/>
            <person name="Jurgens K."/>
        </authorList>
    </citation>
    <scope>NUCLEOTIDE SEQUENCE [LARGE SCALE GENOMIC DNA]</scope>
    <source>
        <strain evidence="10 11">GD1</strain>
    </source>
</reference>
<dbReference type="InterPro" id="IPR039420">
    <property type="entry name" value="WalR-like"/>
</dbReference>
<evidence type="ECO:0000256" key="2">
    <source>
        <dbReference type="ARBA" id="ARBA00023012"/>
    </source>
</evidence>
<dbReference type="GO" id="GO:0032993">
    <property type="term" value="C:protein-DNA complex"/>
    <property type="evidence" value="ECO:0007669"/>
    <property type="project" value="TreeGrafter"/>
</dbReference>
<feature type="modified residue" description="4-aspartylphosphate" evidence="6">
    <location>
        <position position="53"/>
    </location>
</feature>
<dbReference type="OrthoDB" id="5343928at2"/>
<dbReference type="InterPro" id="IPR001867">
    <property type="entry name" value="OmpR/PhoB-type_DNA-bd"/>
</dbReference>
<dbReference type="GO" id="GO:0000156">
    <property type="term" value="F:phosphorelay response regulator activity"/>
    <property type="evidence" value="ECO:0007669"/>
    <property type="project" value="TreeGrafter"/>
</dbReference>